<evidence type="ECO:0000313" key="1">
    <source>
        <dbReference type="EMBL" id="OFC61458.1"/>
    </source>
</evidence>
<sequence>MKFFGKVLLTLLLILLLALVAIYVLLQTQWGAGWISRQVSAGSDYQLSLRKMEHNFSDPSHLLLNDVSFGRKDQPATLVAKRINLGLSLLQFSSLLHFASIRLDQGMLNLSDKSAPLSLQADRLQLSQMALNRNQGDWPLQAERVDGSVAPWKPEAGIVLGKEANFQMSAGSLTLDGIPAANVLVQGSIHGPQLVLSNFGADVALGSVSASAQRDAQGWQVNSLRLNSIRLQSDKTLAGFLQPLRTLPTMNFDRIDMTDARLQGQDWAVTDLNLTLKDLTLSNGDWQSNGGSLSMNASSFVNGSMQLDDPIANMDFSVQGVQLTQFSSRWVNGLVRAQGSWTRSDKKLTLDKLVVAGLEYTLPLNWRERWMETLPSWLDSVQVTKFSASRNLIIDINPDFPFQITALDGNGSNLLMARNHQWGIWSGNLSFNAAAATFNRVDLRHPSITLSADDNAINVSEMSAFSADGMLEGLATLSQQPQRTVSLTLNGSKVNATLLQNWGWPTIPLNGNATMQLKMQGSLQASQPLKPSVNATLAVSNGEQSVQQTLRCGQLGWLTID</sequence>
<evidence type="ECO:0000313" key="4">
    <source>
        <dbReference type="Proteomes" id="UP000244334"/>
    </source>
</evidence>
<reference evidence="1 3" key="1">
    <citation type="submission" date="2016-07" db="EMBL/GenBank/DDBJ databases">
        <authorList>
            <person name="Yuval B."/>
        </authorList>
    </citation>
    <scope>NUCLEOTIDE SEQUENCE [LARGE SCALE GENOMIC DNA]</scope>
    <source>
        <strain evidence="1 3">IL</strain>
    </source>
</reference>
<name>A0A1E7YYP1_9GAMM</name>
<dbReference type="Proteomes" id="UP000243534">
    <property type="component" value="Unassembled WGS sequence"/>
</dbReference>
<comment type="caution">
    <text evidence="1">The sequence shown here is derived from an EMBL/GenBank/DDBJ whole genome shotgun (WGS) entry which is preliminary data.</text>
</comment>
<dbReference type="Proteomes" id="UP000244334">
    <property type="component" value="Unassembled WGS sequence"/>
</dbReference>
<dbReference type="RefSeq" id="WP_070135392.1">
    <property type="nucleotide sequence ID" value="NZ_LJAM02000368.1"/>
</dbReference>
<reference evidence="2 4" key="2">
    <citation type="submission" date="2018-04" db="EMBL/GenBank/DDBJ databases">
        <title>Genomes of the Obligate Erwinia dacicola and Facultative Enterobacter sp. OLF Endosymbionts of the Olive Fruit fly, Bactrocera oleae.</title>
        <authorList>
            <person name="Estes A.M."/>
            <person name="Hearn D.J."/>
            <person name="Agarwal S."/>
            <person name="Pierson E.A."/>
            <person name="Dunning-Hotopp J.C."/>
        </authorList>
    </citation>
    <scope>NUCLEOTIDE SEQUENCE [LARGE SCALE GENOMIC DNA]</scope>
    <source>
        <strain evidence="2 4">Oroville</strain>
    </source>
</reference>
<protein>
    <submittedName>
        <fullName evidence="2">AsmA-like C-terminal region family protein</fullName>
    </submittedName>
</protein>
<organism evidence="1 3">
    <name type="scientific">Candidatus Erwinia dacicola</name>
    <dbReference type="NCBI Taxonomy" id="252393"/>
    <lineage>
        <taxon>Bacteria</taxon>
        <taxon>Pseudomonadati</taxon>
        <taxon>Pseudomonadota</taxon>
        <taxon>Gammaproteobacteria</taxon>
        <taxon>Enterobacterales</taxon>
        <taxon>Erwiniaceae</taxon>
        <taxon>Erwinia</taxon>
    </lineage>
</organism>
<dbReference type="EMBL" id="LJAM02000368">
    <property type="protein sequence ID" value="RAP70373.1"/>
    <property type="molecule type" value="Genomic_DNA"/>
</dbReference>
<accession>A0A1E7YYP1</accession>
<keyword evidence="4" id="KW-1185">Reference proteome</keyword>
<proteinExistence type="predicted"/>
<dbReference type="OrthoDB" id="7053268at2"/>
<evidence type="ECO:0000313" key="3">
    <source>
        <dbReference type="Proteomes" id="UP000243534"/>
    </source>
</evidence>
<evidence type="ECO:0000313" key="2">
    <source>
        <dbReference type="EMBL" id="RAP70373.1"/>
    </source>
</evidence>
<gene>
    <name evidence="2" type="ORF">ACZ87_02824</name>
    <name evidence="1" type="ORF">BBW68_12645</name>
</gene>
<dbReference type="AlphaFoldDB" id="A0A1E7YYP1"/>
<dbReference type="EMBL" id="MAYS01000392">
    <property type="protein sequence ID" value="OFC61458.1"/>
    <property type="molecule type" value="Genomic_DNA"/>
</dbReference>